<evidence type="ECO:0000313" key="3">
    <source>
        <dbReference type="Proteomes" id="UP000325122"/>
    </source>
</evidence>
<accession>A0A5M6ZC22</accession>
<proteinExistence type="predicted"/>
<gene>
    <name evidence="2" type="ORF">F1654_10540</name>
</gene>
<dbReference type="Pfam" id="PF12146">
    <property type="entry name" value="Hydrolase_4"/>
    <property type="match status" value="1"/>
</dbReference>
<dbReference type="AlphaFoldDB" id="A0A5M6ZC22"/>
<dbReference type="GO" id="GO:0016787">
    <property type="term" value="F:hydrolase activity"/>
    <property type="evidence" value="ECO:0007669"/>
    <property type="project" value="UniProtKB-KW"/>
</dbReference>
<dbReference type="Proteomes" id="UP000325122">
    <property type="component" value="Unassembled WGS sequence"/>
</dbReference>
<evidence type="ECO:0000259" key="1">
    <source>
        <dbReference type="Pfam" id="PF12146"/>
    </source>
</evidence>
<dbReference type="PANTHER" id="PTHR11614">
    <property type="entry name" value="PHOSPHOLIPASE-RELATED"/>
    <property type="match status" value="1"/>
</dbReference>
<evidence type="ECO:0000313" key="2">
    <source>
        <dbReference type="EMBL" id="KAA5802262.1"/>
    </source>
</evidence>
<feature type="domain" description="Serine aminopeptidase S33" evidence="1">
    <location>
        <begin position="26"/>
        <end position="290"/>
    </location>
</feature>
<dbReference type="SUPFAM" id="SSF53474">
    <property type="entry name" value="alpha/beta-Hydrolases"/>
    <property type="match status" value="1"/>
</dbReference>
<reference evidence="2 3" key="1">
    <citation type="submission" date="2019-09" db="EMBL/GenBank/DDBJ databases">
        <authorList>
            <person name="Kevbrin V."/>
            <person name="Grouzdev D.S."/>
        </authorList>
    </citation>
    <scope>NUCLEOTIDE SEQUENCE [LARGE SCALE GENOMIC DNA]</scope>
    <source>
        <strain evidence="2 3">G-192</strain>
    </source>
</reference>
<dbReference type="RefSeq" id="WP_150023513.1">
    <property type="nucleotide sequence ID" value="NZ_VWOJ01000003.1"/>
</dbReference>
<dbReference type="Gene3D" id="3.40.50.1820">
    <property type="entry name" value="alpha/beta hydrolase"/>
    <property type="match status" value="1"/>
</dbReference>
<protein>
    <submittedName>
        <fullName evidence="2">Alpha/beta hydrolase</fullName>
    </submittedName>
</protein>
<comment type="caution">
    <text evidence="2">The sequence shown here is derived from an EMBL/GenBank/DDBJ whole genome shotgun (WGS) entry which is preliminary data.</text>
</comment>
<organism evidence="2 3">
    <name type="scientific">Alkalicaulis satelles</name>
    <dbReference type="NCBI Taxonomy" id="2609175"/>
    <lineage>
        <taxon>Bacteria</taxon>
        <taxon>Pseudomonadati</taxon>
        <taxon>Pseudomonadota</taxon>
        <taxon>Alphaproteobacteria</taxon>
        <taxon>Maricaulales</taxon>
        <taxon>Maricaulaceae</taxon>
        <taxon>Alkalicaulis</taxon>
    </lineage>
</organism>
<dbReference type="InterPro" id="IPR029058">
    <property type="entry name" value="AB_hydrolase_fold"/>
</dbReference>
<keyword evidence="2" id="KW-0378">Hydrolase</keyword>
<dbReference type="InterPro" id="IPR051044">
    <property type="entry name" value="MAG_DAG_Lipase"/>
</dbReference>
<keyword evidence="3" id="KW-1185">Reference proteome</keyword>
<sequence length="311" mass="34284">MNFRPETLESPTRARIRLRVAEAQGPARGVIQIHHGLAEHSGRYQRFALFLSERGFHVAVQDQRGHGETTAPDAQRGVFAARDGWSRVVADARAVEDHLRERFSGLPLILYGHSMGGVTAMTHAMARKGAVDGMAIWNSNLAMGSRAGLIRTVLALESLFKKPTDPSTWMEALTFKGWGKRIKNARTEFDWLSRLPEEVDAYIADPLAGWPASISMWRDLVEGTLRGEDEEALRLMPADLPIHLAAGGQDPVVDNGAAVKTLAARLHAARFTDVTMRFDPQGRHETLHDTGFDQAMADFAAWAERVCGRAG</sequence>
<dbReference type="EMBL" id="VWOJ01000003">
    <property type="protein sequence ID" value="KAA5802262.1"/>
    <property type="molecule type" value="Genomic_DNA"/>
</dbReference>
<dbReference type="InterPro" id="IPR022742">
    <property type="entry name" value="Hydrolase_4"/>
</dbReference>
<name>A0A5M6ZC22_9PROT</name>